<proteinExistence type="predicted"/>
<evidence type="ECO:0000256" key="2">
    <source>
        <dbReference type="SAM" id="Phobius"/>
    </source>
</evidence>
<keyword evidence="5" id="KW-1185">Reference proteome</keyword>
<evidence type="ECO:0000256" key="1">
    <source>
        <dbReference type="SAM" id="MobiDB-lite"/>
    </source>
</evidence>
<evidence type="ECO:0000313" key="4">
    <source>
        <dbReference type="EMBL" id="SHL80952.1"/>
    </source>
</evidence>
<accession>A0A1M7DN95</accession>
<dbReference type="Proteomes" id="UP000184420">
    <property type="component" value="Unassembled WGS sequence"/>
</dbReference>
<dbReference type="RefSeq" id="WP_073081578.1">
    <property type="nucleotide sequence ID" value="NZ_FRBL01000005.1"/>
</dbReference>
<dbReference type="Pfam" id="PF20041">
    <property type="entry name" value="DUF6443"/>
    <property type="match status" value="1"/>
</dbReference>
<keyword evidence="2" id="KW-0812">Transmembrane</keyword>
<feature type="compositionally biased region" description="Pro residues" evidence="1">
    <location>
        <begin position="1625"/>
        <end position="1635"/>
    </location>
</feature>
<dbReference type="EMBL" id="FRBL01000005">
    <property type="protein sequence ID" value="SHL80952.1"/>
    <property type="molecule type" value="Genomic_DNA"/>
</dbReference>
<keyword evidence="2" id="KW-0472">Membrane</keyword>
<reference evidence="4 5" key="1">
    <citation type="submission" date="2016-11" db="EMBL/GenBank/DDBJ databases">
        <authorList>
            <person name="Jaros S."/>
            <person name="Januszkiewicz K."/>
            <person name="Wedrychowicz H."/>
        </authorList>
    </citation>
    <scope>NUCLEOTIDE SEQUENCE [LARGE SCALE GENOMIC DNA]</scope>
    <source>
        <strain evidence="4 5">DSM 27406</strain>
    </source>
</reference>
<feature type="transmembrane region" description="Helical" evidence="2">
    <location>
        <begin position="1450"/>
        <end position="1469"/>
    </location>
</feature>
<organism evidence="4 5">
    <name type="scientific">Chitinophaga jiangningensis</name>
    <dbReference type="NCBI Taxonomy" id="1419482"/>
    <lineage>
        <taxon>Bacteria</taxon>
        <taxon>Pseudomonadati</taxon>
        <taxon>Bacteroidota</taxon>
        <taxon>Chitinophagia</taxon>
        <taxon>Chitinophagales</taxon>
        <taxon>Chitinophagaceae</taxon>
        <taxon>Chitinophaga</taxon>
    </lineage>
</organism>
<dbReference type="OrthoDB" id="609074at2"/>
<dbReference type="InterPro" id="IPR045619">
    <property type="entry name" value="DUF6443"/>
</dbReference>
<keyword evidence="2" id="KW-1133">Transmembrane helix</keyword>
<feature type="transmembrane region" description="Helical" evidence="2">
    <location>
        <begin position="1476"/>
        <end position="1493"/>
    </location>
</feature>
<dbReference type="Gene3D" id="2.180.10.10">
    <property type="entry name" value="RHS repeat-associated core"/>
    <property type="match status" value="2"/>
</dbReference>
<feature type="region of interest" description="Disordered" evidence="1">
    <location>
        <begin position="1609"/>
        <end position="1635"/>
    </location>
</feature>
<dbReference type="STRING" id="1419482.SAMN05444266_10563"/>
<dbReference type="InterPro" id="IPR022385">
    <property type="entry name" value="Rhs_assc_core"/>
</dbReference>
<feature type="domain" description="DUF6443" evidence="3">
    <location>
        <begin position="267"/>
        <end position="387"/>
    </location>
</feature>
<evidence type="ECO:0000259" key="3">
    <source>
        <dbReference type="Pfam" id="PF20041"/>
    </source>
</evidence>
<evidence type="ECO:0000313" key="5">
    <source>
        <dbReference type="Proteomes" id="UP000184420"/>
    </source>
</evidence>
<protein>
    <submittedName>
        <fullName evidence="4">RHS repeat-associated core domain-containing protein</fullName>
    </submittedName>
</protein>
<dbReference type="NCBIfam" id="TIGR03696">
    <property type="entry name" value="Rhs_assc_core"/>
    <property type="match status" value="1"/>
</dbReference>
<sequence length="1759" mass="195288">MRLSLSNYIFFILSISGIGLLSQRASAQYTDLNPGTISIEKSMLVANTSDVVNIINTQTATYKRGLLITASAQILMEVSTDNVNWVPDYSFNGYQRVVPPVGTYFYRRRAIAPTLPFAYSNTVQLKVSAPYTGGAIAASQEVAPGAIPQALSSISNPQGGNNTFTYIWESSVDEMTWTVIQGATASGYQPPALSKTTYFRRKATSDNISVYANTVKVAVVRNEVNMPALTALTGTEAVVAISPFTDMVPGNIKGMSEVLFLKPGVNTWNPDQTSLVPNQDFMRTNTYVDGILRPLQQVSVKVSKSGKDLVTPYEHDQYGRRLIQFLPYLTTADGTTAGTLKTDVATQQPAFYANLTGNNDNYFYSKIVTEASSAPRFMKSMSPGIGQVGSNVGGRSASRLNKVEDEVRIWAIGDNQDDLPFSTGLYNPGELVVSVITDAHDNKNYTYTDRTGNVIMTATQVQGADMPANNARTYFVYDDMQELRAIVTPKAVDYCTTTGSWDFTGNGIKVFDELCYRYCKDDKGNVIYSRTPGATLPTEWVYDFRNRPVFYQTPALKEEGKGEWVYLQYDNIDRPVMRGIYTDPAATRTSLQTLVNANTTTRIVNQSITLPPQAELNINKRDPSIPGYSAGLNINLFPGFETEENATIEFVVDPNLPGQVQQYTVSYISGFTPAVYDPQVFYYYDNYSWNGAHLFNTDFQLNPGAALYPVPVAPTPNTKGQITGYKVKLNDKAQWLTTTLFYDEYDRCIQQQSDNITGGTDILTGQYDFGGNILSAYSVRRNNKSLDFPELKTQIRYEYTSNALTGVYHTIYNGTTATTKKVTGYDYNDLYQLTQTQLGDLETLDYEYDLLGRLTGINSAYAKNKSGNHYFGMEISYDKGFTNARKDGKISGVTWRRKGNEDEWHAYGYDYYSGGNLKKADYTQYSGGNWNNAVTDFQLSDLAYDKNGNMLQLKQHSMLPGSYKTVLDNLQYSYGFDGSAWSNKIQSIADAAGNQQQGDFSDGAHNSTEYQYDADGNMTRDLNRGITIKYNRFNAKPELITFDADPAKSIQYVYDANGNKLQKIVKSGNTSATYTYLSDLVFKDDVLMLFSHPSGRVRKNAQGELKYDYFISDQADNTRTVLTEETTEMAYRASHEDNPSPAPPAPEREMFSFPQQVDVIPAGNPFYDYNGTNRKFVKLNHVDASRRVGTSKVLRVMAGDKVELGVYAYYAENNSSNNTPDNLPSEIVNQLVNAMLGPVTALAGHSSVVTGINNGITLNKEDFETFVQNSNSSNPPSTVPKAYLNYVLFDENFKLVDGSSKRVTSPGVINELTGSMDISKNGYLYIYVNNESDVDVCFDDLIIKHTSGHLLQEDTYFPFGMGIRALSSMAGNRLTNNYLYNGMENTADFDLDVYDVAYRNYDPQTGRWWQRDPELNSLVSYSPYAANFNDPVNFGDPEGNYPFNLTGPEFWASAAGMAAGTAVGYLYAANNGKDKGAYALGGAAIGAGLGFLSSRISINVNMNVLEGAGSTACAITNNTIFNEMLRITGLLLSRPKQLDASYHGKSNWTDHYVSIMPKGPGPKPKPNPRKKRYIHEVKTKPTPDLEIDYPGSDLESEFPGANIPTIDIDYSKIHPGNGGDGARPHPVPPPPKPPVPTPPIAILFYGRGRYTDINIYHDVLIKIRQAAVTALITPTRSLVLLFENRSPTYIIPRNREPNVVFDDNDKMVVTTKGTAIERYAVKLLRERIKNLNKVISRMFGVQASIRYIDKTPYIWIDSK</sequence>
<gene>
    <name evidence="4" type="ORF">SAMN05444266_10563</name>
</gene>
<name>A0A1M7DN95_9BACT</name>